<dbReference type="Proteomes" id="UP000607796">
    <property type="component" value="Unassembled WGS sequence"/>
</dbReference>
<evidence type="ECO:0000256" key="2">
    <source>
        <dbReference type="ARBA" id="ARBA00023002"/>
    </source>
</evidence>
<name>A0ABR9WYU5_9RHOB</name>
<dbReference type="PROSITE" id="PS00061">
    <property type="entry name" value="ADH_SHORT"/>
    <property type="match status" value="1"/>
</dbReference>
<comment type="similarity">
    <text evidence="1 3">Belongs to the short-chain dehydrogenases/reductases (SDR) family.</text>
</comment>
<gene>
    <name evidence="5" type="ORF">IQ782_06385</name>
</gene>
<organism evidence="5 6">
    <name type="scientific">Salipiger mangrovisoli</name>
    <dbReference type="NCBI Taxonomy" id="2865933"/>
    <lineage>
        <taxon>Bacteria</taxon>
        <taxon>Pseudomonadati</taxon>
        <taxon>Pseudomonadota</taxon>
        <taxon>Alphaproteobacteria</taxon>
        <taxon>Rhodobacterales</taxon>
        <taxon>Roseobacteraceae</taxon>
        <taxon>Salipiger</taxon>
    </lineage>
</organism>
<dbReference type="Gene3D" id="3.40.50.720">
    <property type="entry name" value="NAD(P)-binding Rossmann-like Domain"/>
    <property type="match status" value="1"/>
</dbReference>
<dbReference type="InterPro" id="IPR020904">
    <property type="entry name" value="Sc_DH/Rdtase_CS"/>
</dbReference>
<dbReference type="InterPro" id="IPR002347">
    <property type="entry name" value="SDR_fam"/>
</dbReference>
<evidence type="ECO:0000256" key="3">
    <source>
        <dbReference type="RuleBase" id="RU000363"/>
    </source>
</evidence>
<dbReference type="CDD" id="cd05233">
    <property type="entry name" value="SDR_c"/>
    <property type="match status" value="1"/>
</dbReference>
<comment type="caution">
    <text evidence="5">The sequence shown here is derived from an EMBL/GenBank/DDBJ whole genome shotgun (WGS) entry which is preliminary data.</text>
</comment>
<evidence type="ECO:0000256" key="1">
    <source>
        <dbReference type="ARBA" id="ARBA00006484"/>
    </source>
</evidence>
<dbReference type="Pfam" id="PF00106">
    <property type="entry name" value="adh_short"/>
    <property type="match status" value="1"/>
</dbReference>
<sequence>MKRALVTGATSGVGRALVEALRDEGYLVLALGRNKAALEELGRFENVTPVGVDLADVDAVTATLKGVEVDVLVNNAGLMPPPGPFQDLDPAEIGKAVSLNVTAQLALTRLVVPGMCTRGSGHVVFTGSISGHAPYANMAIYCATKAAIGGFAQALRLDLADHGVRVTEIVAGRIETALYKDVLSAEARAGMYRPGTTLQPEDVSRMVVAVLAMPPHVDVSRFDILPARITPAKEANT</sequence>
<dbReference type="PANTHER" id="PTHR44196:SF1">
    <property type="entry name" value="DEHYDROGENASE_REDUCTASE SDR FAMILY MEMBER 7B"/>
    <property type="match status" value="1"/>
</dbReference>
<dbReference type="RefSeq" id="WP_194133775.1">
    <property type="nucleotide sequence ID" value="NZ_JADFFK010000003.1"/>
</dbReference>
<reference evidence="5 6" key="1">
    <citation type="journal article" date="2021" name="Int. J. Syst. Evol. Microbiol.">
        <title>Salipiger mangrovisoli sp. nov., isolated from mangrove soil and the proposal for the reclassification of Paraphaeobacter pallidus as Salipiger pallidus comb. nov.</title>
        <authorList>
            <person name="Du J."/>
            <person name="Liu Y."/>
            <person name="Pei T."/>
            <person name="Deng M.R."/>
            <person name="Zhu H."/>
        </authorList>
    </citation>
    <scope>NUCLEOTIDE SEQUENCE [LARGE SCALE GENOMIC DNA]</scope>
    <source>
        <strain evidence="5 6">6D45A</strain>
    </source>
</reference>
<dbReference type="InterPro" id="IPR036291">
    <property type="entry name" value="NAD(P)-bd_dom_sf"/>
</dbReference>
<dbReference type="InterPro" id="IPR057326">
    <property type="entry name" value="KR_dom"/>
</dbReference>
<dbReference type="PRINTS" id="PR00080">
    <property type="entry name" value="SDRFAMILY"/>
</dbReference>
<protein>
    <submittedName>
        <fullName evidence="5">SDR family oxidoreductase</fullName>
    </submittedName>
</protein>
<keyword evidence="6" id="KW-1185">Reference proteome</keyword>
<dbReference type="SUPFAM" id="SSF51735">
    <property type="entry name" value="NAD(P)-binding Rossmann-fold domains"/>
    <property type="match status" value="1"/>
</dbReference>
<dbReference type="EMBL" id="JADFFK010000003">
    <property type="protein sequence ID" value="MBE9636459.1"/>
    <property type="molecule type" value="Genomic_DNA"/>
</dbReference>
<keyword evidence="2" id="KW-0560">Oxidoreductase</keyword>
<evidence type="ECO:0000313" key="6">
    <source>
        <dbReference type="Proteomes" id="UP000607796"/>
    </source>
</evidence>
<evidence type="ECO:0000313" key="5">
    <source>
        <dbReference type="EMBL" id="MBE9636459.1"/>
    </source>
</evidence>
<accession>A0ABR9WYU5</accession>
<proteinExistence type="inferred from homology"/>
<dbReference type="PANTHER" id="PTHR44196">
    <property type="entry name" value="DEHYDROGENASE/REDUCTASE SDR FAMILY MEMBER 7B"/>
    <property type="match status" value="1"/>
</dbReference>
<evidence type="ECO:0000259" key="4">
    <source>
        <dbReference type="SMART" id="SM00822"/>
    </source>
</evidence>
<dbReference type="PRINTS" id="PR00081">
    <property type="entry name" value="GDHRDH"/>
</dbReference>
<dbReference type="SMART" id="SM00822">
    <property type="entry name" value="PKS_KR"/>
    <property type="match status" value="1"/>
</dbReference>
<feature type="domain" description="Ketoreductase" evidence="4">
    <location>
        <begin position="2"/>
        <end position="173"/>
    </location>
</feature>